<protein>
    <submittedName>
        <fullName evidence="1">Uncharacterized protein</fullName>
    </submittedName>
</protein>
<evidence type="ECO:0000313" key="2">
    <source>
        <dbReference type="Proteomes" id="UP000499080"/>
    </source>
</evidence>
<dbReference type="Proteomes" id="UP000499080">
    <property type="component" value="Unassembled WGS sequence"/>
</dbReference>
<gene>
    <name evidence="1" type="ORF">AVEN_210314_1</name>
</gene>
<proteinExistence type="predicted"/>
<organism evidence="1 2">
    <name type="scientific">Araneus ventricosus</name>
    <name type="common">Orbweaver spider</name>
    <name type="synonym">Epeira ventricosa</name>
    <dbReference type="NCBI Taxonomy" id="182803"/>
    <lineage>
        <taxon>Eukaryota</taxon>
        <taxon>Metazoa</taxon>
        <taxon>Ecdysozoa</taxon>
        <taxon>Arthropoda</taxon>
        <taxon>Chelicerata</taxon>
        <taxon>Arachnida</taxon>
        <taxon>Araneae</taxon>
        <taxon>Araneomorphae</taxon>
        <taxon>Entelegynae</taxon>
        <taxon>Araneoidea</taxon>
        <taxon>Araneidae</taxon>
        <taxon>Araneus</taxon>
    </lineage>
</organism>
<comment type="caution">
    <text evidence="1">The sequence shown here is derived from an EMBL/GenBank/DDBJ whole genome shotgun (WGS) entry which is preliminary data.</text>
</comment>
<dbReference type="EMBL" id="BGPR01013705">
    <property type="protein sequence ID" value="GBN61841.1"/>
    <property type="molecule type" value="Genomic_DNA"/>
</dbReference>
<dbReference type="AlphaFoldDB" id="A0A4Y2QEK5"/>
<keyword evidence="2" id="KW-1185">Reference proteome</keyword>
<accession>A0A4Y2QEK5</accession>
<reference evidence="1 2" key="1">
    <citation type="journal article" date="2019" name="Sci. Rep.">
        <title>Orb-weaving spider Araneus ventricosus genome elucidates the spidroin gene catalogue.</title>
        <authorList>
            <person name="Kono N."/>
            <person name="Nakamura H."/>
            <person name="Ohtoshi R."/>
            <person name="Moran D.A.P."/>
            <person name="Shinohara A."/>
            <person name="Yoshida Y."/>
            <person name="Fujiwara M."/>
            <person name="Mori M."/>
            <person name="Tomita M."/>
            <person name="Arakawa K."/>
        </authorList>
    </citation>
    <scope>NUCLEOTIDE SEQUENCE [LARGE SCALE GENOMIC DNA]</scope>
</reference>
<name>A0A4Y2QEK5_ARAVE</name>
<evidence type="ECO:0000313" key="1">
    <source>
        <dbReference type="EMBL" id="GBN61841.1"/>
    </source>
</evidence>
<sequence length="160" mass="17491">MFCGVVSVDYTIGTYCPRRFPGNGKNFSMSAQVKNFKLIVSSFSMSASVSCISIPQMLEGSLNIMIQKLAVLSQPRLTDAAVPSLFNGRPAYVSRSNKTDKQGQLAIALPDDGDNSNYDVNSDNPPFLNEIYASDNDIEKLRPMQPALVFVSGYCVNSLF</sequence>